<evidence type="ECO:0000256" key="6">
    <source>
        <dbReference type="ARBA" id="ARBA00022989"/>
    </source>
</evidence>
<sequence>MSTMPDASVRQNDTVNDTVIDNTIIDKHQIVSQDHTLRKRIISKSVLGLISLFMLVPIVIVLLSWTQPVADIWGHMAEYVLPQVLKNTAILLLMVVVISGTVGTALAWVTSMYRFPGQRFFSWALMLPLAIPAYVLAFVTLGIVDFSGPLQTGLRDMGISTAIPSVRNVWGAGLVLSLAFYPYVYLLARQAFLSQGRRAIEAGQMLGLSRGRVFFRLALPQALPWIIGGLLLASMETLADFGAVSVFNVDTFTTAIYKAWFGFFSLTTAAQLAALLIGMIFIVVLFEQYWQAKRGQSITQGSSQRFEVSKSAKWAMTLLCTLVFSVAFFIPFLQLIYWTALNFRQDFDARYIGFVTNSLMIASMTTIFIGFLAIIIAWIKRQYPDKSTKLMTTLANLGYVVPGTVLAVGIFIPIAWLDNQMIAFGITSQQVLSGSVIVMLLALSTRFMTVSFQPVDRQLQRLTVNQEAAAKLLSDSAYQRWRHVMLPVLSPGVLTALLMGFVEVMKEMPITLMTRRQGWDTLAVRVFEMTSEGMWGRAALPSLLIVLVGLLPVWILLRQSDKQS</sequence>
<feature type="transmembrane region" description="Helical" evidence="8">
    <location>
        <begin position="213"/>
        <end position="235"/>
    </location>
</feature>
<evidence type="ECO:0000256" key="4">
    <source>
        <dbReference type="ARBA" id="ARBA00022519"/>
    </source>
</evidence>
<dbReference type="PROSITE" id="PS50928">
    <property type="entry name" value="ABC_TM1"/>
    <property type="match status" value="2"/>
</dbReference>
<dbReference type="Pfam" id="PF00528">
    <property type="entry name" value="BPD_transp_1"/>
    <property type="match status" value="1"/>
</dbReference>
<dbReference type="OrthoDB" id="9790211at2"/>
<keyword evidence="11" id="KW-1185">Reference proteome</keyword>
<comment type="similarity">
    <text evidence="8">Belongs to the binding-protein-dependent transport system permease family.</text>
</comment>
<evidence type="ECO:0000256" key="1">
    <source>
        <dbReference type="ARBA" id="ARBA00004429"/>
    </source>
</evidence>
<dbReference type="Proteomes" id="UP000247746">
    <property type="component" value="Unassembled WGS sequence"/>
</dbReference>
<comment type="subcellular location">
    <subcellularLocation>
        <location evidence="1">Cell inner membrane</location>
        <topology evidence="1">Multi-pass membrane protein</topology>
    </subcellularLocation>
    <subcellularLocation>
        <location evidence="8">Cell membrane</location>
        <topology evidence="8">Multi-pass membrane protein</topology>
    </subcellularLocation>
</comment>
<keyword evidence="3" id="KW-1003">Cell membrane</keyword>
<comment type="caution">
    <text evidence="10">The sequence shown here is derived from an EMBL/GenBank/DDBJ whole genome shotgun (WGS) entry which is preliminary data.</text>
</comment>
<reference evidence="10 11" key="1">
    <citation type="submission" date="2018-06" db="EMBL/GenBank/DDBJ databases">
        <title>Genomic Encyclopedia of Type Strains, Phase III (KMG-III): the genomes of soil and plant-associated and newly described type strains.</title>
        <authorList>
            <person name="Whitman W."/>
        </authorList>
    </citation>
    <scope>NUCLEOTIDE SEQUENCE [LARGE SCALE GENOMIC DNA]</scope>
    <source>
        <strain evidence="10 11">CECT 5889</strain>
    </source>
</reference>
<feature type="transmembrane region" description="Helical" evidence="8">
    <location>
        <begin position="538"/>
        <end position="557"/>
    </location>
</feature>
<dbReference type="EMBL" id="QJSU01000002">
    <property type="protein sequence ID" value="PYE40163.1"/>
    <property type="molecule type" value="Genomic_DNA"/>
</dbReference>
<keyword evidence="5 8" id="KW-0812">Transmembrane</keyword>
<dbReference type="AlphaFoldDB" id="A0A2V4UIZ1"/>
<feature type="transmembrane region" description="Helical" evidence="8">
    <location>
        <begin position="314"/>
        <end position="338"/>
    </location>
</feature>
<feature type="transmembrane region" description="Helical" evidence="8">
    <location>
        <begin position="358"/>
        <end position="379"/>
    </location>
</feature>
<evidence type="ECO:0000256" key="7">
    <source>
        <dbReference type="ARBA" id="ARBA00023136"/>
    </source>
</evidence>
<keyword evidence="2 8" id="KW-0813">Transport</keyword>
<feature type="transmembrane region" description="Helical" evidence="8">
    <location>
        <begin position="169"/>
        <end position="188"/>
    </location>
</feature>
<feature type="transmembrane region" description="Helical" evidence="8">
    <location>
        <begin position="46"/>
        <end position="68"/>
    </location>
</feature>
<feature type="transmembrane region" description="Helical" evidence="8">
    <location>
        <begin position="422"/>
        <end position="443"/>
    </location>
</feature>
<feature type="transmembrane region" description="Helical" evidence="8">
    <location>
        <begin position="391"/>
        <end position="416"/>
    </location>
</feature>
<proteinExistence type="inferred from homology"/>
<dbReference type="SUPFAM" id="SSF161098">
    <property type="entry name" value="MetI-like"/>
    <property type="match status" value="2"/>
</dbReference>
<keyword evidence="6 8" id="KW-1133">Transmembrane helix</keyword>
<accession>A0A2V4UIZ1</accession>
<feature type="domain" description="ABC transmembrane type-1" evidence="9">
    <location>
        <begin position="85"/>
        <end position="285"/>
    </location>
</feature>
<evidence type="ECO:0000256" key="3">
    <source>
        <dbReference type="ARBA" id="ARBA00022475"/>
    </source>
</evidence>
<feature type="domain" description="ABC transmembrane type-1" evidence="9">
    <location>
        <begin position="355"/>
        <end position="556"/>
    </location>
</feature>
<feature type="transmembrane region" description="Helical" evidence="8">
    <location>
        <begin position="121"/>
        <end position="144"/>
    </location>
</feature>
<feature type="transmembrane region" description="Helical" evidence="8">
    <location>
        <begin position="484"/>
        <end position="502"/>
    </location>
</feature>
<feature type="transmembrane region" description="Helical" evidence="8">
    <location>
        <begin position="255"/>
        <end position="286"/>
    </location>
</feature>
<dbReference type="GO" id="GO:0005886">
    <property type="term" value="C:plasma membrane"/>
    <property type="evidence" value="ECO:0007669"/>
    <property type="project" value="UniProtKB-SubCell"/>
</dbReference>
<dbReference type="PANTHER" id="PTHR43357:SF3">
    <property type="entry name" value="FE(3+)-TRANSPORT SYSTEM PERMEASE PROTEIN FBPB 2"/>
    <property type="match status" value="1"/>
</dbReference>
<evidence type="ECO:0000256" key="8">
    <source>
        <dbReference type="RuleBase" id="RU363032"/>
    </source>
</evidence>
<dbReference type="InterPro" id="IPR035906">
    <property type="entry name" value="MetI-like_sf"/>
</dbReference>
<protein>
    <submittedName>
        <fullName evidence="10">Iron(III) transport system permease protein</fullName>
    </submittedName>
</protein>
<evidence type="ECO:0000313" key="11">
    <source>
        <dbReference type="Proteomes" id="UP000247746"/>
    </source>
</evidence>
<gene>
    <name evidence="10" type="ORF">DFP82_102124</name>
</gene>
<evidence type="ECO:0000256" key="2">
    <source>
        <dbReference type="ARBA" id="ARBA00022448"/>
    </source>
</evidence>
<dbReference type="PANTHER" id="PTHR43357">
    <property type="entry name" value="INNER MEMBRANE ABC TRANSPORTER PERMEASE PROTEIN YDCV"/>
    <property type="match status" value="1"/>
</dbReference>
<evidence type="ECO:0000256" key="5">
    <source>
        <dbReference type="ARBA" id="ARBA00022692"/>
    </source>
</evidence>
<organism evidence="10 11">
    <name type="scientific">Psychrobacter fozii</name>
    <dbReference type="NCBI Taxonomy" id="198480"/>
    <lineage>
        <taxon>Bacteria</taxon>
        <taxon>Pseudomonadati</taxon>
        <taxon>Pseudomonadota</taxon>
        <taxon>Gammaproteobacteria</taxon>
        <taxon>Moraxellales</taxon>
        <taxon>Moraxellaceae</taxon>
        <taxon>Psychrobacter</taxon>
    </lineage>
</organism>
<dbReference type="CDD" id="cd06261">
    <property type="entry name" value="TM_PBP2"/>
    <property type="match status" value="2"/>
</dbReference>
<dbReference type="GO" id="GO:0055085">
    <property type="term" value="P:transmembrane transport"/>
    <property type="evidence" value="ECO:0007669"/>
    <property type="project" value="InterPro"/>
</dbReference>
<name>A0A2V4UIZ1_9GAMM</name>
<evidence type="ECO:0000259" key="9">
    <source>
        <dbReference type="PROSITE" id="PS50928"/>
    </source>
</evidence>
<feature type="transmembrane region" description="Helical" evidence="8">
    <location>
        <begin position="88"/>
        <end position="109"/>
    </location>
</feature>
<dbReference type="RefSeq" id="WP_110922343.1">
    <property type="nucleotide sequence ID" value="NZ_QJSU01000002.1"/>
</dbReference>
<dbReference type="Gene3D" id="1.10.3720.10">
    <property type="entry name" value="MetI-like"/>
    <property type="match status" value="2"/>
</dbReference>
<keyword evidence="7 8" id="KW-0472">Membrane</keyword>
<dbReference type="FunFam" id="1.10.3720.10:FF:000088">
    <property type="entry name" value="Iron(III) ABC transporter, permease protein"/>
    <property type="match status" value="1"/>
</dbReference>
<keyword evidence="4" id="KW-0997">Cell inner membrane</keyword>
<dbReference type="InterPro" id="IPR000515">
    <property type="entry name" value="MetI-like"/>
</dbReference>
<evidence type="ECO:0000313" key="10">
    <source>
        <dbReference type="EMBL" id="PYE40163.1"/>
    </source>
</evidence>